<dbReference type="SUPFAM" id="SSF51905">
    <property type="entry name" value="FAD/NAD(P)-binding domain"/>
    <property type="match status" value="2"/>
</dbReference>
<dbReference type="PANTHER" id="PTHR23023">
    <property type="entry name" value="DIMETHYLANILINE MONOOXYGENASE"/>
    <property type="match status" value="1"/>
</dbReference>
<accession>A0ABQ3FHV1</accession>
<dbReference type="PRINTS" id="PR00370">
    <property type="entry name" value="FMOXYGENASE"/>
</dbReference>
<keyword evidence="5" id="KW-0560">Oxidoreductase</keyword>
<keyword evidence="3" id="KW-0274">FAD</keyword>
<comment type="caution">
    <text evidence="8">The sequence shown here is derived from an EMBL/GenBank/DDBJ whole genome shotgun (WGS) entry which is preliminary data.</text>
</comment>
<evidence type="ECO:0000256" key="5">
    <source>
        <dbReference type="ARBA" id="ARBA00023002"/>
    </source>
</evidence>
<dbReference type="InterPro" id="IPR000960">
    <property type="entry name" value="Flavin_mOase"/>
</dbReference>
<dbReference type="Proteomes" id="UP000658305">
    <property type="component" value="Unassembled WGS sequence"/>
</dbReference>
<organism evidence="8 9">
    <name type="scientific">Gemmobacter nanjingensis</name>
    <dbReference type="NCBI Taxonomy" id="488454"/>
    <lineage>
        <taxon>Bacteria</taxon>
        <taxon>Pseudomonadati</taxon>
        <taxon>Pseudomonadota</taxon>
        <taxon>Alphaproteobacteria</taxon>
        <taxon>Rhodobacterales</taxon>
        <taxon>Paracoccaceae</taxon>
        <taxon>Gemmobacter</taxon>
    </lineage>
</organism>
<evidence type="ECO:0000256" key="6">
    <source>
        <dbReference type="ARBA" id="ARBA00034528"/>
    </source>
</evidence>
<evidence type="ECO:0000256" key="2">
    <source>
        <dbReference type="ARBA" id="ARBA00022630"/>
    </source>
</evidence>
<dbReference type="Gene3D" id="3.50.50.60">
    <property type="entry name" value="FAD/NAD(P)-binding domain"/>
    <property type="match status" value="1"/>
</dbReference>
<dbReference type="PIRSF" id="PIRSF000332">
    <property type="entry name" value="FMO"/>
    <property type="match status" value="1"/>
</dbReference>
<dbReference type="RefSeq" id="WP_189381256.1">
    <property type="nucleotide sequence ID" value="NZ_BMYI01000007.1"/>
</dbReference>
<gene>
    <name evidence="8" type="ORF">GCM10007291_25870</name>
</gene>
<name>A0ABQ3FHV1_9RHOB</name>
<keyword evidence="9" id="KW-1185">Reference proteome</keyword>
<keyword evidence="2" id="KW-0285">Flavoprotein</keyword>
<evidence type="ECO:0000256" key="1">
    <source>
        <dbReference type="ARBA" id="ARBA00009183"/>
    </source>
</evidence>
<evidence type="ECO:0000256" key="4">
    <source>
        <dbReference type="ARBA" id="ARBA00022857"/>
    </source>
</evidence>
<dbReference type="EMBL" id="BMYI01000007">
    <property type="protein sequence ID" value="GHC25040.1"/>
    <property type="molecule type" value="Genomic_DNA"/>
</dbReference>
<keyword evidence="8" id="KW-0503">Monooxygenase</keyword>
<dbReference type="EC" id="1.14.13.148" evidence="6"/>
<dbReference type="GO" id="GO:0004497">
    <property type="term" value="F:monooxygenase activity"/>
    <property type="evidence" value="ECO:0007669"/>
    <property type="project" value="UniProtKB-KW"/>
</dbReference>
<keyword evidence="4" id="KW-0521">NADP</keyword>
<evidence type="ECO:0000256" key="7">
    <source>
        <dbReference type="ARBA" id="ARBA00035159"/>
    </source>
</evidence>
<dbReference type="InterPro" id="IPR050346">
    <property type="entry name" value="FMO-like"/>
</dbReference>
<comment type="similarity">
    <text evidence="1">Belongs to the FMO family.</text>
</comment>
<sequence length="484" mass="53117">MTQQVAIIGAGPAGLAAARWLKHCGLAPVLIEAHSGIGGQWDGTNPMSGVWPEMRTNTARITTQFSDLDFPEEVAVFPRNQEMLAYLRRYAAMFGLLDGARLGHRVTRLTRQGSGYRLELEGPDGGETLDVPYVIVAPGRYNKPAIPPIPGLDSFTGALGAHHAFYYKSPDAYRGKRVVVAGGSISALEIASDLAMLGSRAVWLAQRRQRYVMPKMVRGIPLEYYAFTRGGALMRDTATPEELDRAQQEFVLAHGGDPARYGAPKPHPDIRKAGFTGSQHYLNLVAENRLSVRPWIARVSGQAVEFTDGSSVEADAILIGTGFDLDLPWLSDEIGKTLHLDIKGMELSDFTFHPDLPRLAVMGMWPQQGPYPVPLEQQARYIAYVWGGVIPAPDRQRLEAGVSACRSEAHFGDYRDQNEMALRFARLCGTDPGQIDDPALQRLLEASATTAIMFRLAGPDALPDGVQRFRDQFRRYGPSLAEAC</sequence>
<protein>
    <recommendedName>
        <fullName evidence="7">Trimethylamine monooxygenase</fullName>
        <ecNumber evidence="6">1.14.13.148</ecNumber>
    </recommendedName>
</protein>
<dbReference type="InterPro" id="IPR020946">
    <property type="entry name" value="Flavin_mOase-like"/>
</dbReference>
<evidence type="ECO:0000313" key="8">
    <source>
        <dbReference type="EMBL" id="GHC25040.1"/>
    </source>
</evidence>
<dbReference type="InterPro" id="IPR036188">
    <property type="entry name" value="FAD/NAD-bd_sf"/>
</dbReference>
<dbReference type="Pfam" id="PF00743">
    <property type="entry name" value="FMO-like"/>
    <property type="match status" value="1"/>
</dbReference>
<proteinExistence type="inferred from homology"/>
<evidence type="ECO:0000313" key="9">
    <source>
        <dbReference type="Proteomes" id="UP000658305"/>
    </source>
</evidence>
<reference evidence="9" key="1">
    <citation type="journal article" date="2019" name="Int. J. Syst. Evol. Microbiol.">
        <title>The Global Catalogue of Microorganisms (GCM) 10K type strain sequencing project: providing services to taxonomists for standard genome sequencing and annotation.</title>
        <authorList>
            <consortium name="The Broad Institute Genomics Platform"/>
            <consortium name="The Broad Institute Genome Sequencing Center for Infectious Disease"/>
            <person name="Wu L."/>
            <person name="Ma J."/>
        </authorList>
    </citation>
    <scope>NUCLEOTIDE SEQUENCE [LARGE SCALE GENOMIC DNA]</scope>
    <source>
        <strain evidence="9">KCTC 23298</strain>
    </source>
</reference>
<evidence type="ECO:0000256" key="3">
    <source>
        <dbReference type="ARBA" id="ARBA00022827"/>
    </source>
</evidence>